<dbReference type="InterPro" id="IPR000620">
    <property type="entry name" value="EamA_dom"/>
</dbReference>
<sequence>MSRKALWLFLAAGLAWGIPYFFIRIAVEDFSTYSIVLFRVLIGAMVLVPLALKQGALKLALKHWRWVLVFALLEMAGPWWLITESGRHLSSGLIGLLIATVPFFAVLFASFMGDKSVRHPKTIMGLLLGFAGVVALVGVDSFGGLIDPLWVGAVILAAVGYALAPALISSKIGFVPTAGVISLSMVIVGVIYAVPAALTLPAEIAAGPAIESWIALLVLGVICSAVAFIIFFALIKEVGAARATLLTYLNTLVALVLGVLFLNEPITTGLLIGFPLILVGSWFAGKRHEVKPKKNKGSKLSSDVSTDTTELDVLPKG</sequence>
<reference evidence="8" key="1">
    <citation type="submission" date="2020-05" db="EMBL/GenBank/DDBJ databases">
        <authorList>
            <person name="Chiriac C."/>
            <person name="Salcher M."/>
            <person name="Ghai R."/>
            <person name="Kavagutti S V."/>
        </authorList>
    </citation>
    <scope>NUCLEOTIDE SEQUENCE</scope>
</reference>
<dbReference type="AlphaFoldDB" id="A0A6J6IW36"/>
<feature type="domain" description="EamA" evidence="7">
    <location>
        <begin position="4"/>
        <end position="136"/>
    </location>
</feature>
<feature type="transmembrane region" description="Helical" evidence="6">
    <location>
        <begin position="149"/>
        <end position="168"/>
    </location>
</feature>
<dbReference type="EMBL" id="CAEZVT010000004">
    <property type="protein sequence ID" value="CAB4628917.1"/>
    <property type="molecule type" value="Genomic_DNA"/>
</dbReference>
<evidence type="ECO:0000259" key="7">
    <source>
        <dbReference type="Pfam" id="PF00892"/>
    </source>
</evidence>
<proteinExistence type="predicted"/>
<dbReference type="InterPro" id="IPR050638">
    <property type="entry name" value="AA-Vitamin_Transporters"/>
</dbReference>
<gene>
    <name evidence="8" type="ORF">UFOPK2131_00147</name>
</gene>
<name>A0A6J6IW36_9ZZZZ</name>
<accession>A0A6J6IW36</accession>
<feature type="region of interest" description="Disordered" evidence="5">
    <location>
        <begin position="291"/>
        <end position="317"/>
    </location>
</feature>
<dbReference type="GO" id="GO:0016020">
    <property type="term" value="C:membrane"/>
    <property type="evidence" value="ECO:0007669"/>
    <property type="project" value="UniProtKB-SubCell"/>
</dbReference>
<organism evidence="8">
    <name type="scientific">freshwater metagenome</name>
    <dbReference type="NCBI Taxonomy" id="449393"/>
    <lineage>
        <taxon>unclassified sequences</taxon>
        <taxon>metagenomes</taxon>
        <taxon>ecological metagenomes</taxon>
    </lineage>
</organism>
<feature type="transmembrane region" description="Helical" evidence="6">
    <location>
        <begin position="33"/>
        <end position="52"/>
    </location>
</feature>
<evidence type="ECO:0000256" key="2">
    <source>
        <dbReference type="ARBA" id="ARBA00022692"/>
    </source>
</evidence>
<feature type="transmembrane region" description="Helical" evidence="6">
    <location>
        <begin position="64"/>
        <end position="82"/>
    </location>
</feature>
<feature type="transmembrane region" description="Helical" evidence="6">
    <location>
        <begin position="268"/>
        <end position="285"/>
    </location>
</feature>
<dbReference type="Pfam" id="PF00892">
    <property type="entry name" value="EamA"/>
    <property type="match status" value="2"/>
</dbReference>
<protein>
    <submittedName>
        <fullName evidence="8">Unannotated protein</fullName>
    </submittedName>
</protein>
<feature type="domain" description="EamA" evidence="7">
    <location>
        <begin position="150"/>
        <end position="283"/>
    </location>
</feature>
<comment type="subcellular location">
    <subcellularLocation>
        <location evidence="1">Membrane</location>
        <topology evidence="1">Multi-pass membrane protein</topology>
    </subcellularLocation>
</comment>
<dbReference type="PANTHER" id="PTHR32322:SF2">
    <property type="entry name" value="EAMA DOMAIN-CONTAINING PROTEIN"/>
    <property type="match status" value="1"/>
</dbReference>
<keyword evidence="4 6" id="KW-0472">Membrane</keyword>
<feature type="transmembrane region" description="Helical" evidence="6">
    <location>
        <begin position="123"/>
        <end position="143"/>
    </location>
</feature>
<evidence type="ECO:0000256" key="1">
    <source>
        <dbReference type="ARBA" id="ARBA00004141"/>
    </source>
</evidence>
<keyword evidence="2 6" id="KW-0812">Transmembrane</keyword>
<feature type="compositionally biased region" description="Polar residues" evidence="5">
    <location>
        <begin position="298"/>
        <end position="308"/>
    </location>
</feature>
<feature type="transmembrane region" description="Helical" evidence="6">
    <location>
        <begin position="212"/>
        <end position="233"/>
    </location>
</feature>
<evidence type="ECO:0000256" key="6">
    <source>
        <dbReference type="SAM" id="Phobius"/>
    </source>
</evidence>
<feature type="transmembrane region" description="Helical" evidence="6">
    <location>
        <begin position="245"/>
        <end position="262"/>
    </location>
</feature>
<evidence type="ECO:0000256" key="5">
    <source>
        <dbReference type="SAM" id="MobiDB-lite"/>
    </source>
</evidence>
<evidence type="ECO:0000256" key="4">
    <source>
        <dbReference type="ARBA" id="ARBA00023136"/>
    </source>
</evidence>
<dbReference type="SUPFAM" id="SSF103481">
    <property type="entry name" value="Multidrug resistance efflux transporter EmrE"/>
    <property type="match status" value="2"/>
</dbReference>
<feature type="transmembrane region" description="Helical" evidence="6">
    <location>
        <begin position="88"/>
        <end position="111"/>
    </location>
</feature>
<keyword evidence="3 6" id="KW-1133">Transmembrane helix</keyword>
<evidence type="ECO:0000313" key="8">
    <source>
        <dbReference type="EMBL" id="CAB4628917.1"/>
    </source>
</evidence>
<dbReference type="InterPro" id="IPR037185">
    <property type="entry name" value="EmrE-like"/>
</dbReference>
<feature type="transmembrane region" description="Helical" evidence="6">
    <location>
        <begin position="180"/>
        <end position="200"/>
    </location>
</feature>
<evidence type="ECO:0000256" key="3">
    <source>
        <dbReference type="ARBA" id="ARBA00022989"/>
    </source>
</evidence>
<dbReference type="PANTHER" id="PTHR32322">
    <property type="entry name" value="INNER MEMBRANE TRANSPORTER"/>
    <property type="match status" value="1"/>
</dbReference>